<evidence type="ECO:0000259" key="3">
    <source>
        <dbReference type="Pfam" id="PF10192"/>
    </source>
</evidence>
<dbReference type="InterPro" id="IPR019336">
    <property type="entry name" value="GPR180/TMEM145_TM"/>
</dbReference>
<accession>A0AAD7UG46</accession>
<feature type="compositionally biased region" description="Low complexity" evidence="1">
    <location>
        <begin position="486"/>
        <end position="505"/>
    </location>
</feature>
<feature type="transmembrane region" description="Helical" evidence="2">
    <location>
        <begin position="264"/>
        <end position="283"/>
    </location>
</feature>
<evidence type="ECO:0000256" key="2">
    <source>
        <dbReference type="SAM" id="Phobius"/>
    </source>
</evidence>
<keyword evidence="2" id="KW-1133">Transmembrane helix</keyword>
<keyword evidence="2" id="KW-0812">Transmembrane</keyword>
<protein>
    <recommendedName>
        <fullName evidence="3">GPR180/TMEM145 transmembrane domain-containing protein</fullName>
    </recommendedName>
</protein>
<reference evidence="4" key="1">
    <citation type="submission" date="2023-01" db="EMBL/GenBank/DDBJ databases">
        <title>Metagenome sequencing of chrysophaentin producing Chrysophaeum taylorii.</title>
        <authorList>
            <person name="Davison J."/>
            <person name="Bewley C."/>
        </authorList>
    </citation>
    <scope>NUCLEOTIDE SEQUENCE</scope>
    <source>
        <strain evidence="4">NIES-1699</strain>
    </source>
</reference>
<dbReference type="GO" id="GO:0019236">
    <property type="term" value="P:response to pheromone"/>
    <property type="evidence" value="ECO:0007669"/>
    <property type="project" value="InterPro"/>
</dbReference>
<feature type="compositionally biased region" description="Basic and acidic residues" evidence="1">
    <location>
        <begin position="565"/>
        <end position="590"/>
    </location>
</feature>
<keyword evidence="2" id="KW-0472">Membrane</keyword>
<dbReference type="InterPro" id="IPR047831">
    <property type="entry name" value="GPR180/TMEM145"/>
</dbReference>
<feature type="transmembrane region" description="Helical" evidence="2">
    <location>
        <begin position="225"/>
        <end position="244"/>
    </location>
</feature>
<dbReference type="EMBL" id="JAQMWT010000317">
    <property type="protein sequence ID" value="KAJ8605207.1"/>
    <property type="molecule type" value="Genomic_DNA"/>
</dbReference>
<name>A0AAD7UG46_9STRA</name>
<gene>
    <name evidence="4" type="ORF">CTAYLR_000438</name>
</gene>
<dbReference type="PANTHER" id="PTHR23252:SF24">
    <property type="entry name" value="TRANSMEMBRANE PROTEIN 145"/>
    <property type="match status" value="1"/>
</dbReference>
<feature type="domain" description="GPR180/TMEM145 transmembrane" evidence="3">
    <location>
        <begin position="134"/>
        <end position="344"/>
    </location>
</feature>
<feature type="transmembrane region" description="Helical" evidence="2">
    <location>
        <begin position="295"/>
        <end position="316"/>
    </location>
</feature>
<comment type="caution">
    <text evidence="4">The sequence shown here is derived from an EMBL/GenBank/DDBJ whole genome shotgun (WGS) entry which is preliminary data.</text>
</comment>
<keyword evidence="5" id="KW-1185">Reference proteome</keyword>
<dbReference type="Proteomes" id="UP001230188">
    <property type="component" value="Unassembled WGS sequence"/>
</dbReference>
<feature type="transmembrane region" description="Helical" evidence="2">
    <location>
        <begin position="114"/>
        <end position="141"/>
    </location>
</feature>
<dbReference type="PANTHER" id="PTHR23252">
    <property type="entry name" value="INTIMAL THICKNESS RECEPTOR-RELATED"/>
    <property type="match status" value="1"/>
</dbReference>
<evidence type="ECO:0000313" key="4">
    <source>
        <dbReference type="EMBL" id="KAJ8605207.1"/>
    </source>
</evidence>
<organism evidence="4 5">
    <name type="scientific">Chrysophaeum taylorii</name>
    <dbReference type="NCBI Taxonomy" id="2483200"/>
    <lineage>
        <taxon>Eukaryota</taxon>
        <taxon>Sar</taxon>
        <taxon>Stramenopiles</taxon>
        <taxon>Ochrophyta</taxon>
        <taxon>Pelagophyceae</taxon>
        <taxon>Pelagomonadales</taxon>
        <taxon>Pelagomonadaceae</taxon>
        <taxon>Chrysophaeum</taxon>
    </lineage>
</organism>
<evidence type="ECO:0000256" key="1">
    <source>
        <dbReference type="SAM" id="MobiDB-lite"/>
    </source>
</evidence>
<feature type="transmembrane region" description="Helical" evidence="2">
    <location>
        <begin position="192"/>
        <end position="213"/>
    </location>
</feature>
<evidence type="ECO:0000313" key="5">
    <source>
        <dbReference type="Proteomes" id="UP001230188"/>
    </source>
</evidence>
<feature type="transmembrane region" description="Helical" evidence="2">
    <location>
        <begin position="153"/>
        <end position="172"/>
    </location>
</feature>
<dbReference type="GO" id="GO:0007186">
    <property type="term" value="P:G protein-coupled receptor signaling pathway"/>
    <property type="evidence" value="ECO:0007669"/>
    <property type="project" value="InterPro"/>
</dbReference>
<proteinExistence type="predicted"/>
<feature type="region of interest" description="Disordered" evidence="1">
    <location>
        <begin position="486"/>
        <end position="601"/>
    </location>
</feature>
<dbReference type="Pfam" id="PF10192">
    <property type="entry name" value="GPR180-TMEM145_TM"/>
    <property type="match status" value="1"/>
</dbReference>
<dbReference type="AlphaFoldDB" id="A0AAD7UG46"/>
<sequence>MLLYSEDKFSDFKAIVGSKYSDLTMQERFEDARERIHIGQTTNSSGIYEHGGGSSPRWFYVVFARFDPSCNEACETSFACNDEYLRRCYGPVRVKYNLHFKNGGKLGEVPWDEAGLVVVTAIVLGLFATLAAFSAWLLGALKAQDRLHQTPQLLACAVALDAVGATLDAGHAAALARDGRGASVRLVRAADFMSLIADGLVLFVLLLCARGWNIIRRKLPAADRLRIAVFATTYACVIVVTFVWRVITEDRAMVAAPYDDGGPGFLLLAFRIFGGAWVLKACVATRAHFHSKRRFFKMLGFAAAQWTISAPFIFFVAALVKDTERRKVAATLEPMLALVTQIILVALFRPTPDNTVFPFDATVARAGSNPLVLRWSSKVRQCRVGDQDEAAPRHAQSVSGGRDSDVNARGQYVIRDKFEALHVFRLRRIQTALDSRIGSLHHFASSLQEALQQCRLTEPPRSNWIPTTPKAPVPVARRVHHHAPPVASAADWLSSPDVSPSGASSQDCTTPSTAESKDDDDDDEDEGRKDAAFEALTPKEEEEEEEEGGGGGGAKSPWSDTSLPQHDDRVHFVALQSEHKLHAPDDDGIRESAYLPPDTVH</sequence>